<dbReference type="AlphaFoldDB" id="A0A1H9NLK5"/>
<evidence type="ECO:0000313" key="1">
    <source>
        <dbReference type="EMBL" id="SER36828.1"/>
    </source>
</evidence>
<dbReference type="EMBL" id="FOGD01000007">
    <property type="protein sequence ID" value="SER36828.1"/>
    <property type="molecule type" value="Genomic_DNA"/>
</dbReference>
<gene>
    <name evidence="1" type="ORF">SAMN02982919_02262</name>
</gene>
<evidence type="ECO:0000313" key="2">
    <source>
        <dbReference type="Proteomes" id="UP000199766"/>
    </source>
</evidence>
<dbReference type="RefSeq" id="WP_091457585.1">
    <property type="nucleotide sequence ID" value="NZ_FOGD01000007.1"/>
</dbReference>
<keyword evidence="2" id="KW-1185">Reference proteome</keyword>
<dbReference type="STRING" id="180197.SAMN02982919_02262"/>
<organism evidence="1 2">
    <name type="scientific">Giesbergeria anulus</name>
    <dbReference type="NCBI Taxonomy" id="180197"/>
    <lineage>
        <taxon>Bacteria</taxon>
        <taxon>Pseudomonadati</taxon>
        <taxon>Pseudomonadota</taxon>
        <taxon>Betaproteobacteria</taxon>
        <taxon>Burkholderiales</taxon>
        <taxon>Comamonadaceae</taxon>
        <taxon>Giesbergeria</taxon>
    </lineage>
</organism>
<name>A0A1H9NLK5_9BURK</name>
<proteinExistence type="predicted"/>
<dbReference type="Proteomes" id="UP000199766">
    <property type="component" value="Unassembled WGS sequence"/>
</dbReference>
<reference evidence="1 2" key="1">
    <citation type="submission" date="2016-10" db="EMBL/GenBank/DDBJ databases">
        <authorList>
            <person name="de Groot N.N."/>
        </authorList>
    </citation>
    <scope>NUCLEOTIDE SEQUENCE [LARGE SCALE GENOMIC DNA]</scope>
    <source>
        <strain evidence="1 2">ATCC 35958</strain>
    </source>
</reference>
<protein>
    <submittedName>
        <fullName evidence="1">Uncharacterized protein</fullName>
    </submittedName>
</protein>
<accession>A0A1H9NLK5</accession>
<sequence length="141" mass="15971">MIRFEGHKAANGTEIVLRLFNTRKAASIAGGPKCAVIGIGPGFAYLGEYGAYFDEDGEIPYWWALDDSLRTHDEEPDATHFRPGDWWTAPRGTRYRVTKDVRHVHSERQVALQPAGKGPKKWVQWSAIKRGWHREAWGGQP</sequence>